<organism evidence="6 7">
    <name type="scientific">Ceratopteris richardii</name>
    <name type="common">Triangle waterfern</name>
    <dbReference type="NCBI Taxonomy" id="49495"/>
    <lineage>
        <taxon>Eukaryota</taxon>
        <taxon>Viridiplantae</taxon>
        <taxon>Streptophyta</taxon>
        <taxon>Embryophyta</taxon>
        <taxon>Tracheophyta</taxon>
        <taxon>Polypodiopsida</taxon>
        <taxon>Polypodiidae</taxon>
        <taxon>Polypodiales</taxon>
        <taxon>Pteridineae</taxon>
        <taxon>Pteridaceae</taxon>
        <taxon>Parkerioideae</taxon>
        <taxon>Ceratopteris</taxon>
    </lineage>
</organism>
<dbReference type="OrthoDB" id="431409at2759"/>
<dbReference type="SMART" id="SM00729">
    <property type="entry name" value="Elp3"/>
    <property type="match status" value="1"/>
</dbReference>
<dbReference type="OMA" id="FYCDFTI"/>
<proteinExistence type="inferred from homology"/>
<dbReference type="InterPro" id="IPR023404">
    <property type="entry name" value="rSAM_horseshoe"/>
</dbReference>
<evidence type="ECO:0000256" key="2">
    <source>
        <dbReference type="ARBA" id="ARBA00014678"/>
    </source>
</evidence>
<reference evidence="6" key="1">
    <citation type="submission" date="2021-08" db="EMBL/GenBank/DDBJ databases">
        <title>WGS assembly of Ceratopteris richardii.</title>
        <authorList>
            <person name="Marchant D.B."/>
            <person name="Chen G."/>
            <person name="Jenkins J."/>
            <person name="Shu S."/>
            <person name="Leebens-Mack J."/>
            <person name="Grimwood J."/>
            <person name="Schmutz J."/>
            <person name="Soltis P."/>
            <person name="Soltis D."/>
            <person name="Chen Z.-H."/>
        </authorList>
    </citation>
    <scope>NUCLEOTIDE SEQUENCE</scope>
    <source>
        <strain evidence="6">Whitten #5841</strain>
        <tissue evidence="6">Leaf</tissue>
    </source>
</reference>
<evidence type="ECO:0000259" key="5">
    <source>
        <dbReference type="PROSITE" id="PS51918"/>
    </source>
</evidence>
<comment type="similarity">
    <text evidence="1">Belongs to the anaerobic coproporphyrinogen-III oxidase family. HemW subfamily.</text>
</comment>
<dbReference type="PANTHER" id="PTHR13932:SF5">
    <property type="entry name" value="RADICAL S-ADENOSYL METHIONINE DOMAIN-CONTAINING PROTEIN 1, MITOCHONDRIAL"/>
    <property type="match status" value="1"/>
</dbReference>
<evidence type="ECO:0000313" key="7">
    <source>
        <dbReference type="Proteomes" id="UP000825935"/>
    </source>
</evidence>
<dbReference type="Proteomes" id="UP000825935">
    <property type="component" value="Chromosome 13"/>
</dbReference>
<dbReference type="SUPFAM" id="SSF102114">
    <property type="entry name" value="Radical SAM enzymes"/>
    <property type="match status" value="1"/>
</dbReference>
<dbReference type="InterPro" id="IPR058240">
    <property type="entry name" value="rSAM_sf"/>
</dbReference>
<dbReference type="SFLD" id="SFLDG01065">
    <property type="entry name" value="anaerobic_coproporphyrinogen-I"/>
    <property type="match status" value="1"/>
</dbReference>
<dbReference type="NCBIfam" id="TIGR00539">
    <property type="entry name" value="hemN_rel"/>
    <property type="match status" value="1"/>
</dbReference>
<dbReference type="Gene3D" id="3.80.30.20">
    <property type="entry name" value="tm_1862 like domain"/>
    <property type="match status" value="1"/>
</dbReference>
<protein>
    <recommendedName>
        <fullName evidence="2">Radical S-adenosyl methionine domain-containing protein 1, mitochondrial</fullName>
    </recommendedName>
    <alternativeName>
        <fullName evidence="3">Putative heme chaperone</fullName>
    </alternativeName>
</protein>
<dbReference type="InterPro" id="IPR006638">
    <property type="entry name" value="Elp3/MiaA/NifB-like_rSAM"/>
</dbReference>
<dbReference type="EMBL" id="CM035418">
    <property type="protein sequence ID" value="KAH7421278.1"/>
    <property type="molecule type" value="Genomic_DNA"/>
</dbReference>
<dbReference type="InterPro" id="IPR004559">
    <property type="entry name" value="HemW-like"/>
</dbReference>
<evidence type="ECO:0000256" key="3">
    <source>
        <dbReference type="ARBA" id="ARBA00033094"/>
    </source>
</evidence>
<dbReference type="SFLD" id="SFLDS00029">
    <property type="entry name" value="Radical_SAM"/>
    <property type="match status" value="1"/>
</dbReference>
<dbReference type="InterPro" id="IPR034505">
    <property type="entry name" value="Coproporphyrinogen-III_oxidase"/>
</dbReference>
<dbReference type="Pfam" id="PF04055">
    <property type="entry name" value="Radical_SAM"/>
    <property type="match status" value="1"/>
</dbReference>
<gene>
    <name evidence="6" type="ORF">KP509_13G049200</name>
</gene>
<dbReference type="PROSITE" id="PS51918">
    <property type="entry name" value="RADICAL_SAM"/>
    <property type="match status" value="1"/>
</dbReference>
<comment type="function">
    <text evidence="4">May be a heme chaperone, appears to bind heme. Homologous bacterial proteins do not have oxygen-independent coproporphyrinogen-III oxidase activity. Binds 1 [4Fe-4S] cluster. The cluster is coordinated with 3 cysteines and an exchangeable S-adenosyl-L-methionine.</text>
</comment>
<evidence type="ECO:0000256" key="1">
    <source>
        <dbReference type="ARBA" id="ARBA00006100"/>
    </source>
</evidence>
<name>A0A8T2TFL4_CERRI</name>
<dbReference type="AlphaFoldDB" id="A0A8T2TFL4"/>
<dbReference type="GO" id="GO:0006779">
    <property type="term" value="P:porphyrin-containing compound biosynthetic process"/>
    <property type="evidence" value="ECO:0007669"/>
    <property type="project" value="InterPro"/>
</dbReference>
<dbReference type="PANTHER" id="PTHR13932">
    <property type="entry name" value="COPROPORPHYRINIGEN III OXIDASE"/>
    <property type="match status" value="1"/>
</dbReference>
<evidence type="ECO:0000313" key="6">
    <source>
        <dbReference type="EMBL" id="KAH7421278.1"/>
    </source>
</evidence>
<feature type="domain" description="Radical SAM core" evidence="5">
    <location>
        <begin position="160"/>
        <end position="407"/>
    </location>
</feature>
<accession>A0A8T2TFL4</accession>
<dbReference type="InterPro" id="IPR007197">
    <property type="entry name" value="rSAM"/>
</dbReference>
<keyword evidence="7" id="KW-1185">Reference proteome</keyword>
<dbReference type="GO" id="GO:0005737">
    <property type="term" value="C:cytoplasm"/>
    <property type="evidence" value="ECO:0007669"/>
    <property type="project" value="InterPro"/>
</dbReference>
<comment type="caution">
    <text evidence="6">The sequence shown here is derived from an EMBL/GenBank/DDBJ whole genome shotgun (WGS) entry which is preliminary data.</text>
</comment>
<evidence type="ECO:0000256" key="4">
    <source>
        <dbReference type="ARBA" id="ARBA00045130"/>
    </source>
</evidence>
<dbReference type="SFLD" id="SFLDF00562">
    <property type="entry name" value="HemN-like__clustered_with_heat"/>
    <property type="match status" value="1"/>
</dbReference>
<sequence>MKRCVVELTSYSTYHVSRTYCKQNRCVPLSQKMYPDMRTCFIEISYQVRTNTVSLKYADKRHPCWPFQTGCPTSGFLNLQKRRIVAFSCSCQRPGGEAEKHKQPLRLRTDDVFPGNNELHAQRLERSNANVHNSFVSAIGPNGGRDEQTVAGLHNDDVHAGNGLPTSAYVHLPFCKRRCFYCDFAIVAIGQRNDANSTNIDSTMGSYVTTLCKEITSTLSQLPQASPLKTLFFGGGTPSLLPPQYLSRIVDTLDQHCGFQCDAEISMEMDPGTFDKQTLKQFLGLGVNRVSLGVQSFNEDFLKACGRSHGLQDVYEALDIITGLNVSNWSLDLISSLPHQTLEHWEECLREAIGLSPAHVSVYDLQIEEGTKFGVWYKPGHHPLPDEDKSASFYRLASSLLREAGYEHYEISNYAKPGFQCRHNMVYWKNQPYYGFGLGATSYFNGKRFSRPRKLKGYADFVELCINQSSDNFSANEEYLSFYSNTVESVEDRVCDTIMLSLRLASGLNLNELSKNFGHELRVHICKSFLPFINSGHAVAVDSKFKTVPPDTFSTALSEQSASKVLKDVIFIRLTDPDGFLLSNEIISSLFTDLPIK</sequence>
<dbReference type="GO" id="GO:0051539">
    <property type="term" value="F:4 iron, 4 sulfur cluster binding"/>
    <property type="evidence" value="ECO:0007669"/>
    <property type="project" value="InterPro"/>
</dbReference>
<dbReference type="GO" id="GO:0004109">
    <property type="term" value="F:coproporphyrinogen oxidase activity"/>
    <property type="evidence" value="ECO:0007669"/>
    <property type="project" value="InterPro"/>
</dbReference>